<dbReference type="InterPro" id="IPR050313">
    <property type="entry name" value="Carb_Metab_HTH_regulators"/>
</dbReference>
<evidence type="ECO:0000256" key="4">
    <source>
        <dbReference type="ARBA" id="ARBA00023163"/>
    </source>
</evidence>
<dbReference type="SMART" id="SM01134">
    <property type="entry name" value="DeoRC"/>
    <property type="match status" value="1"/>
</dbReference>
<dbReference type="GO" id="GO:0003677">
    <property type="term" value="F:DNA binding"/>
    <property type="evidence" value="ECO:0007669"/>
    <property type="project" value="UniProtKB-KW"/>
</dbReference>
<dbReference type="SUPFAM" id="SSF100950">
    <property type="entry name" value="NagB/RpiA/CoA transferase-like"/>
    <property type="match status" value="1"/>
</dbReference>
<dbReference type="InterPro" id="IPR036390">
    <property type="entry name" value="WH_DNA-bd_sf"/>
</dbReference>
<dbReference type="PANTHER" id="PTHR30363:SF4">
    <property type="entry name" value="GLYCEROL-3-PHOSPHATE REGULON REPRESSOR"/>
    <property type="match status" value="1"/>
</dbReference>
<feature type="domain" description="HTH deoR-type" evidence="5">
    <location>
        <begin position="8"/>
        <end position="63"/>
    </location>
</feature>
<reference evidence="6" key="1">
    <citation type="submission" date="2016-10" db="EMBL/GenBank/DDBJ databases">
        <title>Sequence of Gallionella enrichment culture.</title>
        <authorList>
            <person name="Poehlein A."/>
            <person name="Muehling M."/>
            <person name="Daniel R."/>
        </authorList>
    </citation>
    <scope>NUCLEOTIDE SEQUENCE</scope>
</reference>
<name>A0A1J5SW16_9ZZZZ</name>
<accession>A0A1J5SW16</accession>
<evidence type="ECO:0000256" key="2">
    <source>
        <dbReference type="ARBA" id="ARBA00023015"/>
    </source>
</evidence>
<keyword evidence="1" id="KW-0678">Repressor</keyword>
<dbReference type="SMART" id="SM00420">
    <property type="entry name" value="HTH_DEOR"/>
    <property type="match status" value="1"/>
</dbReference>
<dbReference type="PROSITE" id="PS51000">
    <property type="entry name" value="HTH_DEOR_2"/>
    <property type="match status" value="1"/>
</dbReference>
<dbReference type="InterPro" id="IPR014036">
    <property type="entry name" value="DeoR-like_C"/>
</dbReference>
<protein>
    <submittedName>
        <fullName evidence="6">Glycerol-3-phosphate regulon repressor</fullName>
    </submittedName>
</protein>
<keyword evidence="3" id="KW-0238">DNA-binding</keyword>
<evidence type="ECO:0000313" key="6">
    <source>
        <dbReference type="EMBL" id="OIR08221.1"/>
    </source>
</evidence>
<dbReference type="InterPro" id="IPR036388">
    <property type="entry name" value="WH-like_DNA-bd_sf"/>
</dbReference>
<dbReference type="PROSITE" id="PS00894">
    <property type="entry name" value="HTH_DEOR_1"/>
    <property type="match status" value="1"/>
</dbReference>
<dbReference type="InterPro" id="IPR037171">
    <property type="entry name" value="NagB/RpiA_transferase-like"/>
</dbReference>
<gene>
    <name evidence="6" type="primary">glpR_1</name>
    <name evidence="6" type="ORF">GALL_97250</name>
</gene>
<dbReference type="PRINTS" id="PR00037">
    <property type="entry name" value="HTHLACR"/>
</dbReference>
<evidence type="ECO:0000256" key="1">
    <source>
        <dbReference type="ARBA" id="ARBA00022491"/>
    </source>
</evidence>
<dbReference type="Gene3D" id="1.10.10.10">
    <property type="entry name" value="Winged helix-like DNA-binding domain superfamily/Winged helix DNA-binding domain"/>
    <property type="match status" value="1"/>
</dbReference>
<sequence>MRVPLHIVEQRRGRLRDLIRADGFLPVAELSRRLGVSEVTVRRDLSVIAAEGQITRTRGGALADYNTTFASLGQRAHRARTAKGRIAQAALAHLPDRGVVFLDAGTTVQALARLLLRRRSGGELTVVTNSLPVASILGGAPGLELHVLGGLFLHRQAVLLGPESVRALADWRFDAAFLGGEGMDADGITNSHANLAAFQQAVIRRSTHTYFCLDATKLSRSTPHRVTAWGGSLALVTDAPSTALAAAGIPLGGRRLIQAR</sequence>
<keyword evidence="4" id="KW-0804">Transcription</keyword>
<organism evidence="6">
    <name type="scientific">mine drainage metagenome</name>
    <dbReference type="NCBI Taxonomy" id="410659"/>
    <lineage>
        <taxon>unclassified sequences</taxon>
        <taxon>metagenomes</taxon>
        <taxon>ecological metagenomes</taxon>
    </lineage>
</organism>
<evidence type="ECO:0000259" key="5">
    <source>
        <dbReference type="PROSITE" id="PS51000"/>
    </source>
</evidence>
<proteinExistence type="predicted"/>
<dbReference type="GO" id="GO:0003700">
    <property type="term" value="F:DNA-binding transcription factor activity"/>
    <property type="evidence" value="ECO:0007669"/>
    <property type="project" value="InterPro"/>
</dbReference>
<dbReference type="AlphaFoldDB" id="A0A1J5SW16"/>
<dbReference type="Pfam" id="PF00455">
    <property type="entry name" value="DeoRC"/>
    <property type="match status" value="1"/>
</dbReference>
<dbReference type="InterPro" id="IPR018356">
    <property type="entry name" value="Tscrpt_reg_HTH_DeoR_CS"/>
</dbReference>
<dbReference type="PANTHER" id="PTHR30363">
    <property type="entry name" value="HTH-TYPE TRANSCRIPTIONAL REGULATOR SRLR-RELATED"/>
    <property type="match status" value="1"/>
</dbReference>
<dbReference type="Gene3D" id="3.40.50.1360">
    <property type="match status" value="1"/>
</dbReference>
<dbReference type="EMBL" id="MLJW01000033">
    <property type="protein sequence ID" value="OIR08221.1"/>
    <property type="molecule type" value="Genomic_DNA"/>
</dbReference>
<dbReference type="SUPFAM" id="SSF46785">
    <property type="entry name" value="Winged helix' DNA-binding domain"/>
    <property type="match status" value="1"/>
</dbReference>
<comment type="caution">
    <text evidence="6">The sequence shown here is derived from an EMBL/GenBank/DDBJ whole genome shotgun (WGS) entry which is preliminary data.</text>
</comment>
<keyword evidence="2" id="KW-0805">Transcription regulation</keyword>
<dbReference type="Pfam" id="PF08220">
    <property type="entry name" value="HTH_DeoR"/>
    <property type="match status" value="1"/>
</dbReference>
<evidence type="ECO:0000256" key="3">
    <source>
        <dbReference type="ARBA" id="ARBA00023125"/>
    </source>
</evidence>
<dbReference type="InterPro" id="IPR001034">
    <property type="entry name" value="DeoR_HTH"/>
</dbReference>